<proteinExistence type="predicted"/>
<keyword evidence="3" id="KW-1185">Reference proteome</keyword>
<evidence type="ECO:0000313" key="2">
    <source>
        <dbReference type="EMBL" id="KAG6289979.1"/>
    </source>
</evidence>
<dbReference type="EMBL" id="SRRH01000380">
    <property type="protein sequence ID" value="KAG6289979.1"/>
    <property type="molecule type" value="Genomic_DNA"/>
</dbReference>
<reference evidence="2 3" key="1">
    <citation type="journal article" date="2020" name="bioRxiv">
        <title>Whole genome comparisons of ergot fungi reveals the divergence and evolution of species within the genus Claviceps are the result of varying mechanisms driving genome evolution and host range expansion.</title>
        <authorList>
            <person name="Wyka S.A."/>
            <person name="Mondo S.J."/>
            <person name="Liu M."/>
            <person name="Dettman J."/>
            <person name="Nalam V."/>
            <person name="Broders K.D."/>
        </authorList>
    </citation>
    <scope>NUCLEOTIDE SEQUENCE [LARGE SCALE GENOMIC DNA]</scope>
    <source>
        <strain evidence="2 3">Clav52</strain>
    </source>
</reference>
<dbReference type="AlphaFoldDB" id="A0A9P7QF83"/>
<name>A0A9P7QF83_9HYPO</name>
<keyword evidence="1" id="KW-0732">Signal</keyword>
<evidence type="ECO:0000256" key="1">
    <source>
        <dbReference type="SAM" id="SignalP"/>
    </source>
</evidence>
<gene>
    <name evidence="2" type="ORF">E4U09_004671</name>
</gene>
<evidence type="ECO:0000313" key="3">
    <source>
        <dbReference type="Proteomes" id="UP000707071"/>
    </source>
</evidence>
<accession>A0A9P7QF83</accession>
<feature type="signal peptide" evidence="1">
    <location>
        <begin position="1"/>
        <end position="22"/>
    </location>
</feature>
<sequence>MKFSTVLGTFALSALEADRALASPLEPISPGAQSLEERDTEYCCFQISSSQGAQSKFVPYTGGDVEVVSFGACKVSVSQGMFPRPSQGGCNKYFAILENCPSSLKISVAPAPAVNCQQ</sequence>
<protein>
    <submittedName>
        <fullName evidence="2">Uncharacterized protein</fullName>
    </submittedName>
</protein>
<dbReference type="Proteomes" id="UP000707071">
    <property type="component" value="Unassembled WGS sequence"/>
</dbReference>
<organism evidence="2 3">
    <name type="scientific">Claviceps aff. purpurea</name>
    <dbReference type="NCBI Taxonomy" id="1967640"/>
    <lineage>
        <taxon>Eukaryota</taxon>
        <taxon>Fungi</taxon>
        <taxon>Dikarya</taxon>
        <taxon>Ascomycota</taxon>
        <taxon>Pezizomycotina</taxon>
        <taxon>Sordariomycetes</taxon>
        <taxon>Hypocreomycetidae</taxon>
        <taxon>Hypocreales</taxon>
        <taxon>Clavicipitaceae</taxon>
        <taxon>Claviceps</taxon>
    </lineage>
</organism>
<feature type="chain" id="PRO_5040180404" evidence="1">
    <location>
        <begin position="23"/>
        <end position="118"/>
    </location>
</feature>
<comment type="caution">
    <text evidence="2">The sequence shown here is derived from an EMBL/GenBank/DDBJ whole genome shotgun (WGS) entry which is preliminary data.</text>
</comment>